<reference evidence="1 2" key="2">
    <citation type="submission" date="2020-03" db="EMBL/GenBank/DDBJ databases">
        <authorList>
            <person name="Ichikawa N."/>
            <person name="Kimura A."/>
            <person name="Kitahashi Y."/>
            <person name="Uohara A."/>
        </authorList>
    </citation>
    <scope>NUCLEOTIDE SEQUENCE [LARGE SCALE GENOMIC DNA]</scope>
    <source>
        <strain evidence="1 2">NBRC 108638</strain>
    </source>
</reference>
<dbReference type="SUPFAM" id="SSF51905">
    <property type="entry name" value="FAD/NAD(P)-binding domain"/>
    <property type="match status" value="1"/>
</dbReference>
<keyword evidence="1" id="KW-0503">Monooxygenase</keyword>
<dbReference type="Proteomes" id="UP000482960">
    <property type="component" value="Unassembled WGS sequence"/>
</dbReference>
<dbReference type="EMBL" id="BLPG01000001">
    <property type="protein sequence ID" value="GFJ91815.1"/>
    <property type="molecule type" value="Genomic_DNA"/>
</dbReference>
<sequence length="486" mass="53642">MAGPQHFRIVVVGAGFGGLGTAIRLKQRGYDDFVVLDRGTDVGGTWRDNTYPGCSCDVPSHLYSYSFGLNPNWSRSFSPQAEIWDYLRRCVAEYGLDRHLRMEHEVTGAAWEGGRWVIDTSRGAYSADVLVVAAGPLCEPSLPKLPGLEAFEGEVFHSARWNHEHDLAGRRVAVVGTGASAIQFVPAIAPDVRQLHLFQRTPPWVMPKADRPLTRAERGLFRAVPAAQRLARSGIYWAREAQGSGFLHPAVMRLGMLTARRHLRKQVPDPAMRAKLTPSYTLGCKRVLLSNNYYPALTRPNVEVVTDAIAEVRADAVVTADGTARTVDTIIFGTGFHVTDPPVAQLVRGRDGRTLAEAWQGSMRAYLGTTVAGFPNLFLLLGPNTGVGHTSVVFMMECQLAYLLSALEHLDRNGVAAIEPTPEAQRAYNSTVDRKMAGTVWMRGGCQSWYLDSTGRNSAIWPGYTWTYRLRTRRFDPSAYQVVSHA</sequence>
<proteinExistence type="predicted"/>
<name>A0A6V8LGQ9_9ACTN</name>
<accession>A0A6V8LGQ9</accession>
<keyword evidence="1" id="KW-0560">Oxidoreductase</keyword>
<organism evidence="1 2">
    <name type="scientific">Phytohabitans rumicis</name>
    <dbReference type="NCBI Taxonomy" id="1076125"/>
    <lineage>
        <taxon>Bacteria</taxon>
        <taxon>Bacillati</taxon>
        <taxon>Actinomycetota</taxon>
        <taxon>Actinomycetes</taxon>
        <taxon>Micromonosporales</taxon>
        <taxon>Micromonosporaceae</taxon>
    </lineage>
</organism>
<keyword evidence="2" id="KW-1185">Reference proteome</keyword>
<gene>
    <name evidence="1" type="ORF">Prum_054570</name>
</gene>
<dbReference type="PANTHER" id="PTHR42877">
    <property type="entry name" value="L-ORNITHINE N(5)-MONOOXYGENASE-RELATED"/>
    <property type="match status" value="1"/>
</dbReference>
<dbReference type="Gene3D" id="3.50.50.60">
    <property type="entry name" value="FAD/NAD(P)-binding domain"/>
    <property type="match status" value="2"/>
</dbReference>
<dbReference type="GO" id="GO:0004497">
    <property type="term" value="F:monooxygenase activity"/>
    <property type="evidence" value="ECO:0007669"/>
    <property type="project" value="UniProtKB-KW"/>
</dbReference>
<dbReference type="InterPro" id="IPR036188">
    <property type="entry name" value="FAD/NAD-bd_sf"/>
</dbReference>
<protein>
    <submittedName>
        <fullName evidence="1">Baeyer-Villiger monooxygenase</fullName>
    </submittedName>
</protein>
<evidence type="ECO:0000313" key="2">
    <source>
        <dbReference type="Proteomes" id="UP000482960"/>
    </source>
</evidence>
<reference evidence="1 2" key="1">
    <citation type="submission" date="2020-03" db="EMBL/GenBank/DDBJ databases">
        <title>Whole genome shotgun sequence of Phytohabitans rumicis NBRC 108638.</title>
        <authorList>
            <person name="Komaki H."/>
            <person name="Tamura T."/>
        </authorList>
    </citation>
    <scope>NUCLEOTIDE SEQUENCE [LARGE SCALE GENOMIC DNA]</scope>
    <source>
        <strain evidence="1 2">NBRC 108638</strain>
    </source>
</reference>
<dbReference type="RefSeq" id="WP_173078823.1">
    <property type="nucleotide sequence ID" value="NZ_BAABJB010000017.1"/>
</dbReference>
<dbReference type="PANTHER" id="PTHR42877:SF4">
    <property type="entry name" value="FAD_NAD(P)-BINDING DOMAIN-CONTAINING PROTEIN-RELATED"/>
    <property type="match status" value="1"/>
</dbReference>
<dbReference type="Pfam" id="PF13738">
    <property type="entry name" value="Pyr_redox_3"/>
    <property type="match status" value="1"/>
</dbReference>
<dbReference type="InterPro" id="IPR051209">
    <property type="entry name" value="FAD-bind_Monooxygenase_sf"/>
</dbReference>
<dbReference type="AlphaFoldDB" id="A0A6V8LGQ9"/>
<evidence type="ECO:0000313" key="1">
    <source>
        <dbReference type="EMBL" id="GFJ91815.1"/>
    </source>
</evidence>
<comment type="caution">
    <text evidence="1">The sequence shown here is derived from an EMBL/GenBank/DDBJ whole genome shotgun (WGS) entry which is preliminary data.</text>
</comment>
<dbReference type="PRINTS" id="PR00368">
    <property type="entry name" value="FADPNR"/>
</dbReference>